<keyword evidence="1" id="KW-0472">Membrane</keyword>
<feature type="transmembrane region" description="Helical" evidence="1">
    <location>
        <begin position="105"/>
        <end position="126"/>
    </location>
</feature>
<proteinExistence type="predicted"/>
<sequence>MTVTQRYQHQDISATNVAVAAQAIALSGERHPEIFTLGPETSESGSCTDGMTFGEPQNNSVVGMASLLSRFAIGVVAAAAETNPKAIVSGHAPTQEVRIQLHSPVLFSLILVSIGLAQSCLFVVAVKFGSRLEIPVVAISQLGEIRKQFVAEPATS</sequence>
<keyword evidence="1" id="KW-1133">Transmembrane helix</keyword>
<gene>
    <name evidence="2" type="ORF">CC77DRAFT_1006834</name>
</gene>
<dbReference type="AlphaFoldDB" id="A0A177DV84"/>
<dbReference type="Proteomes" id="UP000077248">
    <property type="component" value="Unassembled WGS sequence"/>
</dbReference>
<dbReference type="RefSeq" id="XP_018388908.1">
    <property type="nucleotide sequence ID" value="XM_018523442.1"/>
</dbReference>
<dbReference type="KEGG" id="aalt:CC77DRAFT_1006834"/>
<dbReference type="VEuPathDB" id="FungiDB:CC77DRAFT_1006834"/>
<dbReference type="GeneID" id="29109036"/>
<keyword evidence="3" id="KW-1185">Reference proteome</keyword>
<organism evidence="2 3">
    <name type="scientific">Alternaria alternata</name>
    <name type="common">Alternaria rot fungus</name>
    <name type="synonym">Torula alternata</name>
    <dbReference type="NCBI Taxonomy" id="5599"/>
    <lineage>
        <taxon>Eukaryota</taxon>
        <taxon>Fungi</taxon>
        <taxon>Dikarya</taxon>
        <taxon>Ascomycota</taxon>
        <taxon>Pezizomycotina</taxon>
        <taxon>Dothideomycetes</taxon>
        <taxon>Pleosporomycetidae</taxon>
        <taxon>Pleosporales</taxon>
        <taxon>Pleosporineae</taxon>
        <taxon>Pleosporaceae</taxon>
        <taxon>Alternaria</taxon>
        <taxon>Alternaria sect. Alternaria</taxon>
        <taxon>Alternaria alternata complex</taxon>
    </lineage>
</organism>
<protein>
    <submittedName>
        <fullName evidence="2">Uncharacterized protein</fullName>
    </submittedName>
</protein>
<keyword evidence="1" id="KW-0812">Transmembrane</keyword>
<evidence type="ECO:0000256" key="1">
    <source>
        <dbReference type="SAM" id="Phobius"/>
    </source>
</evidence>
<dbReference type="EMBL" id="KV441473">
    <property type="protein sequence ID" value="OAG23487.1"/>
    <property type="molecule type" value="Genomic_DNA"/>
</dbReference>
<evidence type="ECO:0000313" key="2">
    <source>
        <dbReference type="EMBL" id="OAG23487.1"/>
    </source>
</evidence>
<name>A0A177DV84_ALTAL</name>
<reference evidence="2 3" key="1">
    <citation type="submission" date="2016-05" db="EMBL/GenBank/DDBJ databases">
        <title>Comparative analysis of secretome profiles of manganese(II)-oxidizing ascomycete fungi.</title>
        <authorList>
            <consortium name="DOE Joint Genome Institute"/>
            <person name="Zeiner C.A."/>
            <person name="Purvine S.O."/>
            <person name="Zink E.M."/>
            <person name="Wu S."/>
            <person name="Pasa-Tolic L."/>
            <person name="Chaput D.L."/>
            <person name="Haridas S."/>
            <person name="Grigoriev I.V."/>
            <person name="Santelli C.M."/>
            <person name="Hansel C.M."/>
        </authorList>
    </citation>
    <scope>NUCLEOTIDE SEQUENCE [LARGE SCALE GENOMIC DNA]</scope>
    <source>
        <strain evidence="2 3">SRC1lrK2f</strain>
    </source>
</reference>
<evidence type="ECO:0000313" key="3">
    <source>
        <dbReference type="Proteomes" id="UP000077248"/>
    </source>
</evidence>
<accession>A0A177DV84</accession>